<sequence>MGHAYTSKWVNDEKRDLREDKCASYDGAFSAVSGTESHNATNGAYKLRRYSSSENRLGSIEPRRPAEGRIYLRYLRRPPRALLAAHSRAVYAFIRCVRGNETNKCLVLVRAIAGMCSNVRSGRSQLSRGRVQMAHLAASSPSPKTSAIR</sequence>
<accession>A0AAV1JMZ2</accession>
<gene>
    <name evidence="1" type="ORF">LNINA_LOCUS10063</name>
</gene>
<protein>
    <submittedName>
        <fullName evidence="1">Uncharacterized protein</fullName>
    </submittedName>
</protein>
<evidence type="ECO:0000313" key="2">
    <source>
        <dbReference type="Proteomes" id="UP001497472"/>
    </source>
</evidence>
<evidence type="ECO:0000313" key="1">
    <source>
        <dbReference type="EMBL" id="CAK1550871.1"/>
    </source>
</evidence>
<name>A0AAV1JMZ2_9NEOP</name>
<dbReference type="AlphaFoldDB" id="A0AAV1JMZ2"/>
<proteinExistence type="predicted"/>
<dbReference type="EMBL" id="CAVLEF010000100">
    <property type="protein sequence ID" value="CAK1550871.1"/>
    <property type="molecule type" value="Genomic_DNA"/>
</dbReference>
<comment type="caution">
    <text evidence="1">The sequence shown here is derived from an EMBL/GenBank/DDBJ whole genome shotgun (WGS) entry which is preliminary data.</text>
</comment>
<organism evidence="1 2">
    <name type="scientific">Leptosia nina</name>
    <dbReference type="NCBI Taxonomy" id="320188"/>
    <lineage>
        <taxon>Eukaryota</taxon>
        <taxon>Metazoa</taxon>
        <taxon>Ecdysozoa</taxon>
        <taxon>Arthropoda</taxon>
        <taxon>Hexapoda</taxon>
        <taxon>Insecta</taxon>
        <taxon>Pterygota</taxon>
        <taxon>Neoptera</taxon>
        <taxon>Endopterygota</taxon>
        <taxon>Lepidoptera</taxon>
        <taxon>Glossata</taxon>
        <taxon>Ditrysia</taxon>
        <taxon>Papilionoidea</taxon>
        <taxon>Pieridae</taxon>
        <taxon>Pierinae</taxon>
        <taxon>Leptosia</taxon>
    </lineage>
</organism>
<keyword evidence="2" id="KW-1185">Reference proteome</keyword>
<reference evidence="1 2" key="1">
    <citation type="submission" date="2023-11" db="EMBL/GenBank/DDBJ databases">
        <authorList>
            <person name="Okamura Y."/>
        </authorList>
    </citation>
    <scope>NUCLEOTIDE SEQUENCE [LARGE SCALE GENOMIC DNA]</scope>
</reference>
<dbReference type="Proteomes" id="UP001497472">
    <property type="component" value="Unassembled WGS sequence"/>
</dbReference>